<reference evidence="3 4" key="1">
    <citation type="journal article" date="2017" name="Genome Announc.">
        <title>Complete Genome Sequences of Two Acetylene-Fermenting Pelobacter acetylenicus Strains.</title>
        <authorList>
            <person name="Sutton J.M."/>
            <person name="Baesman S.M."/>
            <person name="Fierst J.L."/>
            <person name="Poret-Peterson A.T."/>
            <person name="Oremland R.S."/>
            <person name="Dunlap D.S."/>
            <person name="Akob D.M."/>
        </authorList>
    </citation>
    <scope>NUCLEOTIDE SEQUENCE [LARGE SCALE GENOMIC DNA]</scope>
    <source>
        <strain evidence="3 4">DSM 3247</strain>
    </source>
</reference>
<accession>A0A1L3GFZ3</accession>
<evidence type="ECO:0000313" key="3">
    <source>
        <dbReference type="EMBL" id="APG24755.1"/>
    </source>
</evidence>
<protein>
    <submittedName>
        <fullName evidence="3">Carbon-nitrogen hydrolase</fullName>
    </submittedName>
</protein>
<keyword evidence="4" id="KW-1185">Reference proteome</keyword>
<name>A0A1L3GFZ3_SYNAC</name>
<dbReference type="OrthoDB" id="9795543at2"/>
<dbReference type="GO" id="GO:0016787">
    <property type="term" value="F:hydrolase activity"/>
    <property type="evidence" value="ECO:0007669"/>
    <property type="project" value="UniProtKB-KW"/>
</dbReference>
<dbReference type="InterPro" id="IPR001110">
    <property type="entry name" value="UPF0012_CS"/>
</dbReference>
<dbReference type="CDD" id="cd07583">
    <property type="entry name" value="nitrilase_5"/>
    <property type="match status" value="1"/>
</dbReference>
<evidence type="ECO:0000256" key="1">
    <source>
        <dbReference type="ARBA" id="ARBA00010613"/>
    </source>
</evidence>
<proteinExistence type="inferred from homology"/>
<dbReference type="PANTHER" id="PTHR23088:SF27">
    <property type="entry name" value="DEAMINATED GLUTATHIONE AMIDASE"/>
    <property type="match status" value="1"/>
</dbReference>
<dbReference type="SUPFAM" id="SSF56317">
    <property type="entry name" value="Carbon-nitrogen hydrolase"/>
    <property type="match status" value="1"/>
</dbReference>
<dbReference type="InterPro" id="IPR003010">
    <property type="entry name" value="C-N_Hydrolase"/>
</dbReference>
<dbReference type="InterPro" id="IPR036526">
    <property type="entry name" value="C-N_Hydrolase_sf"/>
</dbReference>
<evidence type="ECO:0000313" key="4">
    <source>
        <dbReference type="Proteomes" id="UP000182264"/>
    </source>
</evidence>
<dbReference type="Pfam" id="PF00795">
    <property type="entry name" value="CN_hydrolase"/>
    <property type="match status" value="1"/>
</dbReference>
<dbReference type="PROSITE" id="PS50263">
    <property type="entry name" value="CN_HYDROLASE"/>
    <property type="match status" value="1"/>
</dbReference>
<comment type="similarity">
    <text evidence="1">Belongs to the carbon-nitrogen hydrolase superfamily. NIT1/NIT2 family.</text>
</comment>
<dbReference type="PROSITE" id="PS01227">
    <property type="entry name" value="UPF0012"/>
    <property type="match status" value="1"/>
</dbReference>
<dbReference type="PANTHER" id="PTHR23088">
    <property type="entry name" value="NITRILASE-RELATED"/>
    <property type="match status" value="1"/>
</dbReference>
<feature type="domain" description="CN hydrolase" evidence="2">
    <location>
        <begin position="5"/>
        <end position="238"/>
    </location>
</feature>
<dbReference type="Proteomes" id="UP000182264">
    <property type="component" value="Chromosome"/>
</dbReference>
<sequence>MVGRMKVAAVQFDIVTGQIERNLEAVLAALQRLRRHKVCLTVLPEMWSSGFDYRSLGQLAQKTPEVLETIARHPAALDMVVVGSLPEYCDGDVYNTTFVLDRGRIAGRYRKLHLFSPMCENRYMRAGNTALVVETAAGRIGVAICYDLRFPELFRRLSLDGADLICLSAQWPRPRQDHWQTLIKARAIENQVFMVAANNCGMQGKLDFFGNSMIVSPRGEVAAEGGDKPCEILAEIDGEAQQAYRQAIPAWKDRRPDVYGVLT</sequence>
<dbReference type="Gene3D" id="3.60.110.10">
    <property type="entry name" value="Carbon-nitrogen hydrolase"/>
    <property type="match status" value="1"/>
</dbReference>
<dbReference type="STRING" id="29542.A6070_00645"/>
<organism evidence="3 4">
    <name type="scientific">Syntrophotalea acetylenica</name>
    <name type="common">Pelobacter acetylenicus</name>
    <dbReference type="NCBI Taxonomy" id="29542"/>
    <lineage>
        <taxon>Bacteria</taxon>
        <taxon>Pseudomonadati</taxon>
        <taxon>Thermodesulfobacteriota</taxon>
        <taxon>Desulfuromonadia</taxon>
        <taxon>Desulfuromonadales</taxon>
        <taxon>Syntrophotaleaceae</taxon>
        <taxon>Syntrophotalea</taxon>
    </lineage>
</organism>
<dbReference type="RefSeq" id="WP_072286600.1">
    <property type="nucleotide sequence ID" value="NZ_CP015455.1"/>
</dbReference>
<dbReference type="EMBL" id="CP015518">
    <property type="protein sequence ID" value="APG24755.1"/>
    <property type="molecule type" value="Genomic_DNA"/>
</dbReference>
<gene>
    <name evidence="3" type="ORF">A7E75_06710</name>
</gene>
<evidence type="ECO:0000259" key="2">
    <source>
        <dbReference type="PROSITE" id="PS50263"/>
    </source>
</evidence>
<keyword evidence="3" id="KW-0378">Hydrolase</keyword>
<dbReference type="AlphaFoldDB" id="A0A1L3GFZ3"/>
<dbReference type="KEGG" id="pace:A6070_00645"/>